<evidence type="ECO:0000313" key="2">
    <source>
        <dbReference type="RefSeq" id="XP_075095153.1"/>
    </source>
</evidence>
<keyword evidence="1" id="KW-1185">Reference proteome</keyword>
<sequence length="546" mass="62309">MNESVKKEMKGKERKVMEEDEEESRGQQEWRKEKIALNLRLSLYPYVFAGVAILSDGSVGSCPRVGQRVGQGVGCKGGNGGKDYTRLRVGSWNIGTLTGKSIKLGKILEKRKINIACVQEARWVGGGEGTKARNVNGYKLWYSRAVGGKNVIGILVDRDLRELVVDVMRVNDRMLIIKLVVNGFTFNVISAYTPQAGLSEEVKRCFWEDLNEVVGGIPESEKIFIGGDFNGHVGETTRGYDEVYDGFNFGVRNDGGTSLLEFAKVFDLVLTNTGFKKREEHLVTFQSRVAKTQIDYLLLRRGDNGLCTDRKVIPSECLSTQHRIFVMDLEVKGARKKRAVYDQPKIREVQEKVEAKKAAYLKLVGSTDEEERRSYRECYKKARREVKLAVTAAKTVTFERLYEDLGGKRGDRKLYKLAKIRKMEAWDLDRVRCIKDEHGKVLVEEACIKRRWQEYFHRLLNDEGDRNIMLGKLENSESRRDFGFCRRIKCEEVEVVIRKMSRGKATEPDEIPMEIWKEAGRVVLEWLTSLTSFSRRIRCPKIGGGV</sequence>
<name>A0AC58TD50_TOBAC</name>
<gene>
    <name evidence="2" type="primary">LOC142173458</name>
</gene>
<proteinExistence type="predicted"/>
<evidence type="ECO:0000313" key="1">
    <source>
        <dbReference type="Proteomes" id="UP000790787"/>
    </source>
</evidence>
<reference evidence="1" key="1">
    <citation type="journal article" date="2014" name="Nat. Commun.">
        <title>The tobacco genome sequence and its comparison with those of tomato and potato.</title>
        <authorList>
            <person name="Sierro N."/>
            <person name="Battey J.N."/>
            <person name="Ouadi S."/>
            <person name="Bakaher N."/>
            <person name="Bovet L."/>
            <person name="Willig A."/>
            <person name="Goepfert S."/>
            <person name="Peitsch M.C."/>
            <person name="Ivanov N.V."/>
        </authorList>
    </citation>
    <scope>NUCLEOTIDE SEQUENCE [LARGE SCALE GENOMIC DNA]</scope>
</reference>
<accession>A0AC58TD50</accession>
<reference evidence="2" key="2">
    <citation type="submission" date="2025-08" db="UniProtKB">
        <authorList>
            <consortium name="RefSeq"/>
        </authorList>
    </citation>
    <scope>IDENTIFICATION</scope>
    <source>
        <tissue evidence="2">Leaf</tissue>
    </source>
</reference>
<dbReference type="Proteomes" id="UP000790787">
    <property type="component" value="Chromosome 19"/>
</dbReference>
<organism evidence="1 2">
    <name type="scientific">Nicotiana tabacum</name>
    <name type="common">Common tobacco</name>
    <dbReference type="NCBI Taxonomy" id="4097"/>
    <lineage>
        <taxon>Eukaryota</taxon>
        <taxon>Viridiplantae</taxon>
        <taxon>Streptophyta</taxon>
        <taxon>Embryophyta</taxon>
        <taxon>Tracheophyta</taxon>
        <taxon>Spermatophyta</taxon>
        <taxon>Magnoliopsida</taxon>
        <taxon>eudicotyledons</taxon>
        <taxon>Gunneridae</taxon>
        <taxon>Pentapetalae</taxon>
        <taxon>asterids</taxon>
        <taxon>lamiids</taxon>
        <taxon>Solanales</taxon>
        <taxon>Solanaceae</taxon>
        <taxon>Nicotianoideae</taxon>
        <taxon>Nicotianeae</taxon>
        <taxon>Nicotiana</taxon>
    </lineage>
</organism>
<dbReference type="RefSeq" id="XP_075095153.1">
    <property type="nucleotide sequence ID" value="XM_075239052.1"/>
</dbReference>
<protein>
    <submittedName>
        <fullName evidence="2">Uncharacterized protein LOC142173458</fullName>
    </submittedName>
</protein>